<proteinExistence type="predicted"/>
<comment type="caution">
    <text evidence="2">The sequence shown here is derived from an EMBL/GenBank/DDBJ whole genome shotgun (WGS) entry which is preliminary data.</text>
</comment>
<feature type="region of interest" description="Disordered" evidence="1">
    <location>
        <begin position="106"/>
        <end position="125"/>
    </location>
</feature>
<accession>A0AAV1U663</accession>
<name>A0AAV1U663_9STRA</name>
<evidence type="ECO:0000313" key="3">
    <source>
        <dbReference type="Proteomes" id="UP001162060"/>
    </source>
</evidence>
<dbReference type="Proteomes" id="UP001162060">
    <property type="component" value="Unassembled WGS sequence"/>
</dbReference>
<organism evidence="2 3">
    <name type="scientific">Peronospora matthiolae</name>
    <dbReference type="NCBI Taxonomy" id="2874970"/>
    <lineage>
        <taxon>Eukaryota</taxon>
        <taxon>Sar</taxon>
        <taxon>Stramenopiles</taxon>
        <taxon>Oomycota</taxon>
        <taxon>Peronosporomycetes</taxon>
        <taxon>Peronosporales</taxon>
        <taxon>Peronosporaceae</taxon>
        <taxon>Peronospora</taxon>
    </lineage>
</organism>
<protein>
    <submittedName>
        <fullName evidence="2">Uncharacterized protein</fullName>
    </submittedName>
</protein>
<sequence>MQAHTDAPEDRREHFNNNTTDRDGCARNDGHELCSSKETEEEKLRSVLHLRQQEVEARLLMQLDDHDVATGAEYPSNEATTHAPAAIPIDSKKSKLTQWIEQFEAQQRGQVQDEHERDPEASQVSHLTAWLATF</sequence>
<evidence type="ECO:0000256" key="1">
    <source>
        <dbReference type="SAM" id="MobiDB-lite"/>
    </source>
</evidence>
<evidence type="ECO:0000313" key="2">
    <source>
        <dbReference type="EMBL" id="CAK7929516.1"/>
    </source>
</evidence>
<feature type="compositionally biased region" description="Basic and acidic residues" evidence="1">
    <location>
        <begin position="111"/>
        <end position="120"/>
    </location>
</feature>
<reference evidence="2" key="1">
    <citation type="submission" date="2024-01" db="EMBL/GenBank/DDBJ databases">
        <authorList>
            <person name="Webb A."/>
        </authorList>
    </citation>
    <scope>NUCLEOTIDE SEQUENCE</scope>
    <source>
        <strain evidence="2">Pm1</strain>
    </source>
</reference>
<dbReference type="AlphaFoldDB" id="A0AAV1U663"/>
<feature type="region of interest" description="Disordered" evidence="1">
    <location>
        <begin position="1"/>
        <end position="42"/>
    </location>
</feature>
<gene>
    <name evidence="2" type="ORF">PM001_LOCUS14666</name>
</gene>
<dbReference type="EMBL" id="CAKLBY020000153">
    <property type="protein sequence ID" value="CAK7929516.1"/>
    <property type="molecule type" value="Genomic_DNA"/>
</dbReference>